<protein>
    <submittedName>
        <fullName evidence="2">Uncharacterized protein</fullName>
    </submittedName>
</protein>
<feature type="compositionally biased region" description="Polar residues" evidence="1">
    <location>
        <begin position="346"/>
        <end position="369"/>
    </location>
</feature>
<dbReference type="AlphaFoldDB" id="A0A7J6P1A2"/>
<feature type="compositionally biased region" description="Basic and acidic residues" evidence="1">
    <location>
        <begin position="153"/>
        <end position="181"/>
    </location>
</feature>
<dbReference type="Proteomes" id="UP000541610">
    <property type="component" value="Unassembled WGS sequence"/>
</dbReference>
<gene>
    <name evidence="2" type="ORF">FOZ60_000998</name>
</gene>
<sequence>MTYRSPVSRPSRRADFTDAEERDGAPEVLTLRIRKALSSIRSHLPPKEEMGVEGISAGIAPWPGDDLQTLCGSGFQGQKLETEVSCANERNQQLRAELRELRASKHKWEDQRDTYIDRLARVKEWIKLTKAKHKMEKEILVKEYEEQLRALGRELRQGPEEGRTLDKRPSPPRVPEPRQQETPKVVTPRSRGAAADGGEVPGDLQRGQAEKTEGAVLDSPTRPSPISWTIPVSELTPRKGRTPRENNSSSPRRPTPKTASSNQDRDETCVERKATDFDAALEAVMSYVEKHSNQARDMMLSARGEERSSRATSLGGSQKMTSDVTVCQDDAAAQQNRGEERMASPEPTTAGSPAKAPTTTRVTLDSSSAEAEKYKGHEGAHVVERGKSYSVSMPHTAARSSIALGLPQPPSVYRVPSVGSMFTARGKRDSGAVAVRTTAPNQQAEVQRSMSLSRHSIAVPGISLPSATLVASASTAQAGIHPGGPYRHTAPASVPVPPPVHYTSLPRPSIIVGHELGYHKCFGTLPRLIILFGPGYFDNTLLPLRANSKGCINGIELLVLVISVGRASIVHRTIFHSCHWPQRALEVISKASIGSLRGRTSA</sequence>
<feature type="compositionally biased region" description="Polar residues" evidence="1">
    <location>
        <begin position="245"/>
        <end position="262"/>
    </location>
</feature>
<evidence type="ECO:0000256" key="1">
    <source>
        <dbReference type="SAM" id="MobiDB-lite"/>
    </source>
</evidence>
<dbReference type="EMBL" id="JABANP010000112">
    <property type="protein sequence ID" value="KAF4689895.1"/>
    <property type="molecule type" value="Genomic_DNA"/>
</dbReference>
<comment type="caution">
    <text evidence="2">The sequence shown here is derived from an EMBL/GenBank/DDBJ whole genome shotgun (WGS) entry which is preliminary data.</text>
</comment>
<feature type="region of interest" description="Disordered" evidence="1">
    <location>
        <begin position="153"/>
        <end position="269"/>
    </location>
</feature>
<organism evidence="2 3">
    <name type="scientific">Perkinsus olseni</name>
    <name type="common">Perkinsus atlanticus</name>
    <dbReference type="NCBI Taxonomy" id="32597"/>
    <lineage>
        <taxon>Eukaryota</taxon>
        <taxon>Sar</taxon>
        <taxon>Alveolata</taxon>
        <taxon>Perkinsozoa</taxon>
        <taxon>Perkinsea</taxon>
        <taxon>Perkinsida</taxon>
        <taxon>Perkinsidae</taxon>
        <taxon>Perkinsus</taxon>
    </lineage>
</organism>
<feature type="region of interest" description="Disordered" evidence="1">
    <location>
        <begin position="302"/>
        <end position="381"/>
    </location>
</feature>
<dbReference type="OrthoDB" id="10335086at2759"/>
<reference evidence="2 3" key="1">
    <citation type="submission" date="2020-04" db="EMBL/GenBank/DDBJ databases">
        <title>Perkinsus olseni comparative genomics.</title>
        <authorList>
            <person name="Bogema D.R."/>
        </authorList>
    </citation>
    <scope>NUCLEOTIDE SEQUENCE [LARGE SCALE GENOMIC DNA]</scope>
    <source>
        <strain evidence="2">00978-12</strain>
    </source>
</reference>
<evidence type="ECO:0000313" key="3">
    <source>
        <dbReference type="Proteomes" id="UP000541610"/>
    </source>
</evidence>
<feature type="region of interest" description="Disordered" evidence="1">
    <location>
        <begin position="1"/>
        <end position="24"/>
    </location>
</feature>
<proteinExistence type="predicted"/>
<feature type="compositionally biased region" description="Basic and acidic residues" evidence="1">
    <location>
        <begin position="370"/>
        <end position="381"/>
    </location>
</feature>
<name>A0A7J6P1A2_PEROL</name>
<evidence type="ECO:0000313" key="2">
    <source>
        <dbReference type="EMBL" id="KAF4689895.1"/>
    </source>
</evidence>
<feature type="compositionally biased region" description="Polar residues" evidence="1">
    <location>
        <begin position="310"/>
        <end position="325"/>
    </location>
</feature>
<accession>A0A7J6P1A2</accession>